<keyword evidence="9" id="KW-1185">Reference proteome</keyword>
<proteinExistence type="predicted"/>
<accession>A0ABQ0CXH1</accession>
<dbReference type="Proteomes" id="UP001562357">
    <property type="component" value="Unassembled WGS sequence"/>
</dbReference>
<reference evidence="9" key="1">
    <citation type="submission" date="2024-06" db="EMBL/GenBank/DDBJ databases">
        <title>Draft Genome Sequences of Epichloe bromicola Strains Isolated from Elymus ciliaris.</title>
        <authorList>
            <consortium name="Epichloe bromicola genome sequencing consortium"/>
            <person name="Miura A."/>
            <person name="Imano S."/>
            <person name="Ashida A."/>
            <person name="Sato I."/>
            <person name="Chiba S."/>
            <person name="Tanaka A."/>
            <person name="Camagna M."/>
            <person name="Takemoto D."/>
        </authorList>
    </citation>
    <scope>NUCLEOTIDE SEQUENCE [LARGE SCALE GENOMIC DNA]</scope>
    <source>
        <strain evidence="9">DP</strain>
    </source>
</reference>
<evidence type="ECO:0000256" key="1">
    <source>
        <dbReference type="ARBA" id="ARBA00022450"/>
    </source>
</evidence>
<dbReference type="PROSITE" id="PS00012">
    <property type="entry name" value="PHOSPHOPANTETHEINE"/>
    <property type="match status" value="1"/>
</dbReference>
<dbReference type="Pfam" id="PF00668">
    <property type="entry name" value="Condensation"/>
    <property type="match status" value="1"/>
</dbReference>
<dbReference type="InterPro" id="IPR001242">
    <property type="entry name" value="Condensation_dom"/>
</dbReference>
<evidence type="ECO:0000259" key="7">
    <source>
        <dbReference type="PROSITE" id="PS50075"/>
    </source>
</evidence>
<evidence type="ECO:0000313" key="9">
    <source>
        <dbReference type="Proteomes" id="UP001562357"/>
    </source>
</evidence>
<keyword evidence="2" id="KW-0597">Phosphoprotein</keyword>
<protein>
    <submittedName>
        <fullName evidence="8">Nrps-t1pks biosynthetic cluster</fullName>
    </submittedName>
</protein>
<dbReference type="InterPro" id="IPR009081">
    <property type="entry name" value="PP-bd_ACP"/>
</dbReference>
<dbReference type="InterPro" id="IPR036291">
    <property type="entry name" value="NAD(P)-bd_dom_sf"/>
</dbReference>
<evidence type="ECO:0000256" key="6">
    <source>
        <dbReference type="SAM" id="MobiDB-lite"/>
    </source>
</evidence>
<dbReference type="InterPro" id="IPR036736">
    <property type="entry name" value="ACP-like_sf"/>
</dbReference>
<feature type="domain" description="Carrier" evidence="7">
    <location>
        <begin position="266"/>
        <end position="344"/>
    </location>
</feature>
<dbReference type="PANTHER" id="PTHR43775">
    <property type="entry name" value="FATTY ACID SYNTHASE"/>
    <property type="match status" value="1"/>
</dbReference>
<dbReference type="InterPro" id="IPR006162">
    <property type="entry name" value="Ppantetheine_attach_site"/>
</dbReference>
<dbReference type="InterPro" id="IPR057326">
    <property type="entry name" value="KR_dom"/>
</dbReference>
<dbReference type="Pfam" id="PF08659">
    <property type="entry name" value="KR"/>
    <property type="match status" value="2"/>
</dbReference>
<name>A0ABQ0CXH1_9HYPO</name>
<organism evidence="8 9">
    <name type="scientific">Epichloe bromicola</name>
    <dbReference type="NCBI Taxonomy" id="79588"/>
    <lineage>
        <taxon>Eukaryota</taxon>
        <taxon>Fungi</taxon>
        <taxon>Dikarya</taxon>
        <taxon>Ascomycota</taxon>
        <taxon>Pezizomycotina</taxon>
        <taxon>Sordariomycetes</taxon>
        <taxon>Hypocreomycetidae</taxon>
        <taxon>Hypocreales</taxon>
        <taxon>Clavicipitaceae</taxon>
        <taxon>Epichloe</taxon>
    </lineage>
</organism>
<dbReference type="Gene3D" id="3.30.559.10">
    <property type="entry name" value="Chloramphenicol acetyltransferase-like domain"/>
    <property type="match status" value="1"/>
</dbReference>
<keyword evidence="1" id="KW-0596">Phosphopantetheine</keyword>
<dbReference type="InterPro" id="IPR023213">
    <property type="entry name" value="CAT-like_dom_sf"/>
</dbReference>
<keyword evidence="5" id="KW-0560">Oxidoreductase</keyword>
<comment type="caution">
    <text evidence="8">The sequence shown here is derived from an EMBL/GenBank/DDBJ whole genome shotgun (WGS) entry which is preliminary data.</text>
</comment>
<evidence type="ECO:0000256" key="3">
    <source>
        <dbReference type="ARBA" id="ARBA00022598"/>
    </source>
</evidence>
<dbReference type="SUPFAM" id="SSF47336">
    <property type="entry name" value="ACP-like"/>
    <property type="match status" value="1"/>
</dbReference>
<dbReference type="PANTHER" id="PTHR43775:SF20">
    <property type="entry name" value="HYBRID PKS-NRPS SYNTHETASE APDA"/>
    <property type="match status" value="1"/>
</dbReference>
<dbReference type="SUPFAM" id="SSF52777">
    <property type="entry name" value="CoA-dependent acyltransferases"/>
    <property type="match status" value="2"/>
</dbReference>
<feature type="region of interest" description="Disordered" evidence="6">
    <location>
        <begin position="349"/>
        <end position="420"/>
    </location>
</feature>
<sequence length="706" mass="77879">MINVVSVLPGKTCGRFPDGEDPVADVILKSALDEALDAITSHMYSVSDFSSVHINDAMDDESPLDALTIVDWGADSVKVIIQPAQTDLKPDRSYWLVGLSGSMGLSLADWMIDHGASNLVISSRRPNISKDWLDAAARRGAGDLLLRDKALDFFVFFSPLATVAGNPGQASYTAANAFMSGLAQQRHRRGAAASVMDLGPVIGTGVITRGFGHDVSAASADRGLVGVSELDVHQLFPEAINSKSAPNRPLWYDYPQFACFTLQEVTAEVNSPDSFTRELCKMLRLGDDYDLETSLRTDELGLDSLVAVRVRSWFLNNFHVNIPALRILMGASIQDLILQALEGIPPEVTPMVSAGRSPDSESDKLVPNKSSQSSLRSMDGGDSENGVTPPSTYAQTEAMPVEDTPLPSPSPGSAKHDEMKLQRTGQVSFTQSVFLFVHELLKDKSTLNNTGMLHLKGEIRISDLSRAVRTMGTRHEALRTCIRVIDGRISLGVLQSSRLVLEHQKIRTPDEMIKVYAALRNHIFDLSSGHTSRVILLSLSPKDHFLFVASHHIIFDRTSTGIFLKDLERMYDGGVRGTPDPLQYLDYSNTQYKEYESGHWKRNIEFWRAEFCTISDPLPLHRSQVTDRRPLEQYASHIIDFRVDQKLSDRIRQLARDHKLTSCHVYLAAFGVLLHRSLGVKDVCIGIADSCRTGDRTLTGVGPLLK</sequence>
<evidence type="ECO:0000256" key="2">
    <source>
        <dbReference type="ARBA" id="ARBA00022553"/>
    </source>
</evidence>
<dbReference type="SMART" id="SM00822">
    <property type="entry name" value="PKS_KR"/>
    <property type="match status" value="1"/>
</dbReference>
<evidence type="ECO:0000313" key="8">
    <source>
        <dbReference type="EMBL" id="GAB0138115.1"/>
    </source>
</evidence>
<dbReference type="Gene3D" id="3.40.50.720">
    <property type="entry name" value="NAD(P)-binding Rossmann-like Domain"/>
    <property type="match status" value="2"/>
</dbReference>
<dbReference type="Pfam" id="PF00550">
    <property type="entry name" value="PP-binding"/>
    <property type="match status" value="1"/>
</dbReference>
<keyword evidence="4" id="KW-0808">Transferase</keyword>
<dbReference type="InterPro" id="IPR050091">
    <property type="entry name" value="PKS_NRPS_Biosynth_Enz"/>
</dbReference>
<keyword evidence="3" id="KW-0436">Ligase</keyword>
<dbReference type="SUPFAM" id="SSF51735">
    <property type="entry name" value="NAD(P)-binding Rossmann-fold domains"/>
    <property type="match status" value="1"/>
</dbReference>
<feature type="compositionally biased region" description="Polar residues" evidence="6">
    <location>
        <begin position="385"/>
        <end position="395"/>
    </location>
</feature>
<evidence type="ECO:0000256" key="5">
    <source>
        <dbReference type="ARBA" id="ARBA00023002"/>
    </source>
</evidence>
<evidence type="ECO:0000256" key="4">
    <source>
        <dbReference type="ARBA" id="ARBA00022679"/>
    </source>
</evidence>
<dbReference type="Gene3D" id="3.30.559.30">
    <property type="entry name" value="Nonribosomal peptide synthetase, condensation domain"/>
    <property type="match status" value="1"/>
</dbReference>
<dbReference type="PROSITE" id="PS50075">
    <property type="entry name" value="CARRIER"/>
    <property type="match status" value="1"/>
</dbReference>
<dbReference type="InterPro" id="IPR013968">
    <property type="entry name" value="PKS_KR"/>
</dbReference>
<gene>
    <name evidence="8" type="primary">g6359</name>
    <name evidence="8" type="ORF">EsDP_00006359</name>
</gene>
<dbReference type="EMBL" id="BAAFGZ010000360">
    <property type="protein sequence ID" value="GAB0138115.1"/>
    <property type="molecule type" value="Genomic_DNA"/>
</dbReference>